<dbReference type="InterPro" id="IPR022801">
    <property type="entry name" value="Ribosomal_uS4"/>
</dbReference>
<evidence type="ECO:0000256" key="4">
    <source>
        <dbReference type="ARBA" id="ARBA00022980"/>
    </source>
</evidence>
<keyword evidence="5 7" id="KW-0687">Ribonucleoprotein</keyword>
<protein>
    <recommendedName>
        <fullName evidence="6 7">Small ribosomal subunit protein uS4</fullName>
    </recommendedName>
</protein>
<dbReference type="InterPro" id="IPR036986">
    <property type="entry name" value="S4_RNA-bd_sf"/>
</dbReference>
<dbReference type="GO" id="GO:0042274">
    <property type="term" value="P:ribosomal small subunit biogenesis"/>
    <property type="evidence" value="ECO:0007669"/>
    <property type="project" value="TreeGrafter"/>
</dbReference>
<evidence type="ECO:0000256" key="2">
    <source>
        <dbReference type="ARBA" id="ARBA00022730"/>
    </source>
</evidence>
<dbReference type="Gene3D" id="3.10.290.10">
    <property type="entry name" value="RNA-binding S4 domain"/>
    <property type="match status" value="1"/>
</dbReference>
<dbReference type="PROSITE" id="PS50889">
    <property type="entry name" value="S4"/>
    <property type="match status" value="1"/>
</dbReference>
<evidence type="ECO:0000313" key="11">
    <source>
        <dbReference type="Proteomes" id="UP000229342"/>
    </source>
</evidence>
<proteinExistence type="inferred from homology"/>
<feature type="domain" description="RNA-binding S4" evidence="8">
    <location>
        <begin position="92"/>
        <end position="155"/>
    </location>
</feature>
<evidence type="ECO:0000313" key="10">
    <source>
        <dbReference type="EMBL" id="PIQ68592.1"/>
    </source>
</evidence>
<dbReference type="Gene3D" id="1.10.1050.10">
    <property type="entry name" value="Ribosomal Protein S4 Delta 41, Chain A, domain 1"/>
    <property type="match status" value="1"/>
</dbReference>
<evidence type="ECO:0000259" key="9">
    <source>
        <dbReference type="SMART" id="SM01390"/>
    </source>
</evidence>
<evidence type="ECO:0000256" key="1">
    <source>
        <dbReference type="ARBA" id="ARBA00007465"/>
    </source>
</evidence>
<dbReference type="InterPro" id="IPR001912">
    <property type="entry name" value="Ribosomal_uS4_N"/>
</dbReference>
<dbReference type="SMART" id="SM00363">
    <property type="entry name" value="S4"/>
    <property type="match status" value="1"/>
</dbReference>
<keyword evidence="2 7" id="KW-0699">rRNA-binding</keyword>
<evidence type="ECO:0000256" key="5">
    <source>
        <dbReference type="ARBA" id="ARBA00023274"/>
    </source>
</evidence>
<sequence length="202" mass="23050">MKLGPRYKIARRLGADLFEKTQSPKFAARAARKVKSKKRPPSRSDFGQQLREKQRARILYGLNERQFSGYVAKAIAKKTSRDDEALFTALERRIDNVIFRLGIAPSRQASRQIASHGHITVNDVRITIPSYQVKTGDVIRIRKASEKKPLFLAIADKIRDHVAPPWLRFDLVKGEATIVGSPKLVRTELPFNIAAILEFYRR</sequence>
<dbReference type="GO" id="GO:0003735">
    <property type="term" value="F:structural constituent of ribosome"/>
    <property type="evidence" value="ECO:0007669"/>
    <property type="project" value="InterPro"/>
</dbReference>
<keyword evidence="3 7" id="KW-0694">RNA-binding</keyword>
<dbReference type="NCBIfam" id="TIGR01017">
    <property type="entry name" value="rpsD_bact"/>
    <property type="match status" value="1"/>
</dbReference>
<dbReference type="FunFam" id="3.10.290.10:FF:000001">
    <property type="entry name" value="30S ribosomal protein S4"/>
    <property type="match status" value="1"/>
</dbReference>
<dbReference type="SUPFAM" id="SSF55174">
    <property type="entry name" value="Alpha-L RNA-binding motif"/>
    <property type="match status" value="1"/>
</dbReference>
<dbReference type="Pfam" id="PF01479">
    <property type="entry name" value="S4"/>
    <property type="match status" value="1"/>
</dbReference>
<evidence type="ECO:0000259" key="8">
    <source>
        <dbReference type="SMART" id="SM00363"/>
    </source>
</evidence>
<dbReference type="InterPro" id="IPR005709">
    <property type="entry name" value="Ribosomal_uS4_bac-type"/>
</dbReference>
<dbReference type="SMART" id="SM01390">
    <property type="entry name" value="Ribosomal_S4"/>
    <property type="match status" value="1"/>
</dbReference>
<evidence type="ECO:0000256" key="6">
    <source>
        <dbReference type="ARBA" id="ARBA00035254"/>
    </source>
</evidence>
<dbReference type="InterPro" id="IPR002942">
    <property type="entry name" value="S4_RNA-bd"/>
</dbReference>
<name>A0A2H0KBF2_9BACT</name>
<comment type="similarity">
    <text evidence="1 7">Belongs to the universal ribosomal protein uS4 family.</text>
</comment>
<comment type="function">
    <text evidence="7">One of the primary rRNA binding proteins, it binds directly to 16S rRNA where it nucleates assembly of the body of the 30S subunit.</text>
</comment>
<dbReference type="HAMAP" id="MF_01306_B">
    <property type="entry name" value="Ribosomal_uS4_B"/>
    <property type="match status" value="1"/>
</dbReference>
<evidence type="ECO:0000256" key="3">
    <source>
        <dbReference type="ARBA" id="ARBA00022884"/>
    </source>
</evidence>
<reference evidence="10 11" key="1">
    <citation type="submission" date="2017-09" db="EMBL/GenBank/DDBJ databases">
        <title>Depth-based differentiation of microbial function through sediment-hosted aquifers and enrichment of novel symbionts in the deep terrestrial subsurface.</title>
        <authorList>
            <person name="Probst A.J."/>
            <person name="Ladd B."/>
            <person name="Jarett J.K."/>
            <person name="Geller-Mcgrath D.E."/>
            <person name="Sieber C.M."/>
            <person name="Emerson J.B."/>
            <person name="Anantharaman K."/>
            <person name="Thomas B.C."/>
            <person name="Malmstrom R."/>
            <person name="Stieglmeier M."/>
            <person name="Klingl A."/>
            <person name="Woyke T."/>
            <person name="Ryan C.M."/>
            <person name="Banfield J.F."/>
        </authorList>
    </citation>
    <scope>NUCLEOTIDE SEQUENCE [LARGE SCALE GENOMIC DNA]</scope>
    <source>
        <strain evidence="10">CG11_big_fil_rev_8_21_14_0_20_46_11</strain>
    </source>
</reference>
<dbReference type="PANTHER" id="PTHR11831">
    <property type="entry name" value="30S 40S RIBOSOMAL PROTEIN"/>
    <property type="match status" value="1"/>
</dbReference>
<comment type="function">
    <text evidence="7">With S5 and S12 plays an important role in translational accuracy.</text>
</comment>
<comment type="subunit">
    <text evidence="7">Part of the 30S ribosomal subunit. Contacts protein S5. The interaction surface between S4 and S5 is involved in control of translational fidelity.</text>
</comment>
<dbReference type="Pfam" id="PF00163">
    <property type="entry name" value="Ribosomal_S4"/>
    <property type="match status" value="1"/>
</dbReference>
<dbReference type="GO" id="GO:0019843">
    <property type="term" value="F:rRNA binding"/>
    <property type="evidence" value="ECO:0007669"/>
    <property type="project" value="UniProtKB-UniRule"/>
</dbReference>
<gene>
    <name evidence="7" type="primary">rpsD</name>
    <name evidence="10" type="ORF">COV91_03265</name>
</gene>
<dbReference type="GO" id="GO:0006412">
    <property type="term" value="P:translation"/>
    <property type="evidence" value="ECO:0007669"/>
    <property type="project" value="UniProtKB-UniRule"/>
</dbReference>
<feature type="domain" description="Small ribosomal subunit protein uS4 N-terminal" evidence="9">
    <location>
        <begin position="1"/>
        <end position="91"/>
    </location>
</feature>
<comment type="caution">
    <text evidence="10">The sequence shown here is derived from an EMBL/GenBank/DDBJ whole genome shotgun (WGS) entry which is preliminary data.</text>
</comment>
<keyword evidence="4 7" id="KW-0689">Ribosomal protein</keyword>
<dbReference type="AlphaFoldDB" id="A0A2H0KBF2"/>
<evidence type="ECO:0000256" key="7">
    <source>
        <dbReference type="HAMAP-Rule" id="MF_01306"/>
    </source>
</evidence>
<dbReference type="Proteomes" id="UP000229342">
    <property type="component" value="Unassembled WGS sequence"/>
</dbReference>
<accession>A0A2H0KBF2</accession>
<dbReference type="PANTHER" id="PTHR11831:SF4">
    <property type="entry name" value="SMALL RIBOSOMAL SUBUNIT PROTEIN US4M"/>
    <property type="match status" value="1"/>
</dbReference>
<organism evidence="10 11">
    <name type="scientific">Candidatus Taylorbacteria bacterium CG11_big_fil_rev_8_21_14_0_20_46_11</name>
    <dbReference type="NCBI Taxonomy" id="1975025"/>
    <lineage>
        <taxon>Bacteria</taxon>
        <taxon>Candidatus Tayloriibacteriota</taxon>
    </lineage>
</organism>
<dbReference type="NCBIfam" id="NF003717">
    <property type="entry name" value="PRK05327.1"/>
    <property type="match status" value="1"/>
</dbReference>
<dbReference type="GO" id="GO:0015935">
    <property type="term" value="C:small ribosomal subunit"/>
    <property type="evidence" value="ECO:0007669"/>
    <property type="project" value="InterPro"/>
</dbReference>
<dbReference type="CDD" id="cd00165">
    <property type="entry name" value="S4"/>
    <property type="match status" value="1"/>
</dbReference>
<dbReference type="EMBL" id="PCVG01000042">
    <property type="protein sequence ID" value="PIQ68592.1"/>
    <property type="molecule type" value="Genomic_DNA"/>
</dbReference>